<keyword evidence="2" id="KW-0507">mRNA processing</keyword>
<dbReference type="Proteomes" id="UP000001514">
    <property type="component" value="Unassembled WGS sequence"/>
</dbReference>
<dbReference type="Pfam" id="PF12230">
    <property type="entry name" value="PRP21_like_P"/>
    <property type="match status" value="1"/>
</dbReference>
<dbReference type="OMA" id="ENDPPMR"/>
<name>D8RF49_SELML</name>
<dbReference type="SMART" id="SM00648">
    <property type="entry name" value="SWAP"/>
    <property type="match status" value="2"/>
</dbReference>
<protein>
    <recommendedName>
        <fullName evidence="12">Splicing factor 3A subunit 1</fullName>
    </recommendedName>
</protein>
<dbReference type="FunFam" id="1.10.10.790:FF:000002">
    <property type="entry name" value="Splicing factor 3A subunit 1"/>
    <property type="match status" value="1"/>
</dbReference>
<dbReference type="PANTHER" id="PTHR15316:SF1">
    <property type="entry name" value="SPLICING FACTOR 3A SUBUNIT 1"/>
    <property type="match status" value="1"/>
</dbReference>
<gene>
    <name evidence="10" type="ORF">SELMODRAFT_146605</name>
</gene>
<evidence type="ECO:0008006" key="12">
    <source>
        <dbReference type="Google" id="ProtNLM"/>
    </source>
</evidence>
<dbReference type="PROSITE" id="PS50128">
    <property type="entry name" value="SURP"/>
    <property type="match status" value="2"/>
</dbReference>
<dbReference type="FunCoup" id="D8RF49">
    <property type="interactions" value="4844"/>
</dbReference>
<dbReference type="InterPro" id="IPR035967">
    <property type="entry name" value="SWAP/Surp_sf"/>
</dbReference>
<dbReference type="GO" id="GO:0045292">
    <property type="term" value="P:mRNA cis splicing, via spliceosome"/>
    <property type="evidence" value="ECO:0007669"/>
    <property type="project" value="InterPro"/>
</dbReference>
<dbReference type="eggNOG" id="KOG0007">
    <property type="taxonomic scope" value="Eukaryota"/>
</dbReference>
<dbReference type="Gramene" id="EFJ29055">
    <property type="protein sequence ID" value="EFJ29055"/>
    <property type="gene ID" value="SELMODRAFT_146605"/>
</dbReference>
<dbReference type="SUPFAM" id="SSF109905">
    <property type="entry name" value="Surp module (SWAP domain)"/>
    <property type="match status" value="2"/>
</dbReference>
<dbReference type="Gene3D" id="3.10.20.90">
    <property type="entry name" value="Phosphatidylinositol 3-kinase Catalytic Subunit, Chain A, domain 1"/>
    <property type="match status" value="1"/>
</dbReference>
<proteinExistence type="predicted"/>
<dbReference type="AlphaFoldDB" id="D8RF49"/>
<sequence>MEDAAAAADVITGAKPATVASQTRNIGMIHPPPDIRSIIDKTAHFVAKNGLDFERKIMTNEQKNVKFNFLNSSDPYHAYYQHRISEEKSGNGPPPPPPPSSATDPSKPPLSATATAAATATATAAAAAAQKFDISQFIQPSKVVEPPEAEQFLLKLPEGLTGQDLDIIKLTAQFVARNGKAFLTGLTSREHNSVQFSFLKPQHSLFTTFTGLTDSYSKVLLPPKGLLDKLKRDLSDKMSILERCLHRLEWERSQEKARQKAEDEEEQERMMMSSIDWHDFVVVETIHFVEEEDDALPAPVTQEEVIRRSKALTDEEVAAETGAGAVKEVEMEMDEEEMHLVEESRKAAARQQEAANAKEVVQVIVPVDEDEPPMRIVRNWKRPEERMATEKDPTRMVISPITSEVIPISEMAEHMRISLIDPKFKEQKERMMAKLRESTLATDDEISRNLMGLARLRPDIFGTTEEEVSNAVKAEIEKKKEEPKQVIWDGHSGSISRTANQALAQNAEEWDAATGAAKPTPPLKPLPPPAGLAVNIPRVQATIQAPPVPPRQPLFPTPMPAVPQLGNRPMTLPTMAMPHYQFVPGMPPPPLMQMQPPPPAYQAMPPLPDDDMLMPPPPEEPEPKRLRLEDSLLIPEHQFAFQYPGPIPVSVAVPTVEGEGSLKGQVLQLTMPSVSETIASLKEKIAAEIGLPANKQKLSGRIGFLRDTQSLAFYNIAPGESLTLLLRERGGKKKN</sequence>
<dbReference type="KEGG" id="smo:SELMODRAFT_146605"/>
<evidence type="ECO:0000313" key="11">
    <source>
        <dbReference type="Proteomes" id="UP000001514"/>
    </source>
</evidence>
<accession>D8RF49</accession>
<evidence type="ECO:0000256" key="4">
    <source>
        <dbReference type="ARBA" id="ARBA00022737"/>
    </source>
</evidence>
<evidence type="ECO:0000259" key="8">
    <source>
        <dbReference type="PROSITE" id="PS50053"/>
    </source>
</evidence>
<dbReference type="SMART" id="SM00213">
    <property type="entry name" value="UBQ"/>
    <property type="match status" value="1"/>
</dbReference>
<dbReference type="FunFam" id="1.10.10.790:FF:000001">
    <property type="entry name" value="Splicing factor 3a, subunit 1"/>
    <property type="match status" value="1"/>
</dbReference>
<evidence type="ECO:0000259" key="9">
    <source>
        <dbReference type="PROSITE" id="PS50128"/>
    </source>
</evidence>
<evidence type="ECO:0000256" key="1">
    <source>
        <dbReference type="ARBA" id="ARBA00004123"/>
    </source>
</evidence>
<dbReference type="InterPro" id="IPR035563">
    <property type="entry name" value="SF3As1_ubi"/>
</dbReference>
<evidence type="ECO:0000256" key="2">
    <source>
        <dbReference type="ARBA" id="ARBA00022664"/>
    </source>
</evidence>
<dbReference type="PROSITE" id="PS50053">
    <property type="entry name" value="UBIQUITIN_2"/>
    <property type="match status" value="1"/>
</dbReference>
<evidence type="ECO:0000256" key="7">
    <source>
        <dbReference type="SAM" id="MobiDB-lite"/>
    </source>
</evidence>
<dbReference type="GO" id="GO:0071004">
    <property type="term" value="C:U2-type prespliceosome"/>
    <property type="evidence" value="ECO:0000318"/>
    <property type="project" value="GO_Central"/>
</dbReference>
<dbReference type="Pfam" id="PF01805">
    <property type="entry name" value="Surp"/>
    <property type="match status" value="2"/>
</dbReference>
<dbReference type="InterPro" id="IPR029071">
    <property type="entry name" value="Ubiquitin-like_domsf"/>
</dbReference>
<dbReference type="CDD" id="cd01800">
    <property type="entry name" value="Ubl_SF3a120"/>
    <property type="match status" value="1"/>
</dbReference>
<keyword evidence="4" id="KW-0677">Repeat</keyword>
<keyword evidence="5" id="KW-0508">mRNA splicing</keyword>
<feature type="domain" description="SURP motif" evidence="9">
    <location>
        <begin position="38"/>
        <end position="80"/>
    </location>
</feature>
<dbReference type="SUPFAM" id="SSF54236">
    <property type="entry name" value="Ubiquitin-like"/>
    <property type="match status" value="1"/>
</dbReference>
<dbReference type="InParanoid" id="D8RF49"/>
<feature type="domain" description="Ubiquitin-like" evidence="8">
    <location>
        <begin position="649"/>
        <end position="731"/>
    </location>
</feature>
<dbReference type="HOGENOM" id="CLU_013259_1_0_1"/>
<dbReference type="Gene3D" id="1.10.10.790">
    <property type="entry name" value="Surp module"/>
    <property type="match status" value="2"/>
</dbReference>
<comment type="subcellular location">
    <subcellularLocation>
        <location evidence="1">Nucleus</location>
    </subcellularLocation>
</comment>
<dbReference type="GO" id="GO:0005686">
    <property type="term" value="C:U2 snRNP"/>
    <property type="evidence" value="ECO:0000318"/>
    <property type="project" value="GO_Central"/>
</dbReference>
<dbReference type="GO" id="GO:0071013">
    <property type="term" value="C:catalytic step 2 spliceosome"/>
    <property type="evidence" value="ECO:0000318"/>
    <property type="project" value="GO_Central"/>
</dbReference>
<dbReference type="STRING" id="88036.D8RF49"/>
<feature type="domain" description="SURP motif" evidence="9">
    <location>
        <begin position="167"/>
        <end position="209"/>
    </location>
</feature>
<organism evidence="11">
    <name type="scientific">Selaginella moellendorffii</name>
    <name type="common">Spikemoss</name>
    <dbReference type="NCBI Taxonomy" id="88036"/>
    <lineage>
        <taxon>Eukaryota</taxon>
        <taxon>Viridiplantae</taxon>
        <taxon>Streptophyta</taxon>
        <taxon>Embryophyta</taxon>
        <taxon>Tracheophyta</taxon>
        <taxon>Lycopodiopsida</taxon>
        <taxon>Selaginellales</taxon>
        <taxon>Selaginellaceae</taxon>
        <taxon>Selaginella</taxon>
    </lineage>
</organism>
<dbReference type="InterPro" id="IPR022030">
    <property type="entry name" value="SF3A1_dom"/>
</dbReference>
<dbReference type="Pfam" id="PF00240">
    <property type="entry name" value="ubiquitin"/>
    <property type="match status" value="1"/>
</dbReference>
<dbReference type="PANTHER" id="PTHR15316">
    <property type="entry name" value="SPLICEOSOME ASSOCIATED PROTEIN 114/SWAP SPLICING FACTOR-RELATED"/>
    <property type="match status" value="1"/>
</dbReference>
<dbReference type="InterPro" id="IPR045146">
    <property type="entry name" value="SF3A1"/>
</dbReference>
<dbReference type="InterPro" id="IPR000061">
    <property type="entry name" value="Surp"/>
</dbReference>
<keyword evidence="11" id="KW-1185">Reference proteome</keyword>
<dbReference type="EMBL" id="GL377578">
    <property type="protein sequence ID" value="EFJ29055.1"/>
    <property type="molecule type" value="Genomic_DNA"/>
</dbReference>
<keyword evidence="6" id="KW-0539">Nucleus</keyword>
<evidence type="ECO:0000256" key="3">
    <source>
        <dbReference type="ARBA" id="ARBA00022728"/>
    </source>
</evidence>
<feature type="region of interest" description="Disordered" evidence="7">
    <location>
        <begin position="86"/>
        <end position="115"/>
    </location>
</feature>
<evidence type="ECO:0000256" key="6">
    <source>
        <dbReference type="ARBA" id="ARBA00023242"/>
    </source>
</evidence>
<evidence type="ECO:0000256" key="5">
    <source>
        <dbReference type="ARBA" id="ARBA00023187"/>
    </source>
</evidence>
<reference evidence="10 11" key="1">
    <citation type="journal article" date="2011" name="Science">
        <title>The Selaginella genome identifies genetic changes associated with the evolution of vascular plants.</title>
        <authorList>
            <person name="Banks J.A."/>
            <person name="Nishiyama T."/>
            <person name="Hasebe M."/>
            <person name="Bowman J.L."/>
            <person name="Gribskov M."/>
            <person name="dePamphilis C."/>
            <person name="Albert V.A."/>
            <person name="Aono N."/>
            <person name="Aoyama T."/>
            <person name="Ambrose B.A."/>
            <person name="Ashton N.W."/>
            <person name="Axtell M.J."/>
            <person name="Barker E."/>
            <person name="Barker M.S."/>
            <person name="Bennetzen J.L."/>
            <person name="Bonawitz N.D."/>
            <person name="Chapple C."/>
            <person name="Cheng C."/>
            <person name="Correa L.G."/>
            <person name="Dacre M."/>
            <person name="DeBarry J."/>
            <person name="Dreyer I."/>
            <person name="Elias M."/>
            <person name="Engstrom E.M."/>
            <person name="Estelle M."/>
            <person name="Feng L."/>
            <person name="Finet C."/>
            <person name="Floyd S.K."/>
            <person name="Frommer W.B."/>
            <person name="Fujita T."/>
            <person name="Gramzow L."/>
            <person name="Gutensohn M."/>
            <person name="Harholt J."/>
            <person name="Hattori M."/>
            <person name="Heyl A."/>
            <person name="Hirai T."/>
            <person name="Hiwatashi Y."/>
            <person name="Ishikawa M."/>
            <person name="Iwata M."/>
            <person name="Karol K.G."/>
            <person name="Koehler B."/>
            <person name="Kolukisaoglu U."/>
            <person name="Kubo M."/>
            <person name="Kurata T."/>
            <person name="Lalonde S."/>
            <person name="Li K."/>
            <person name="Li Y."/>
            <person name="Litt A."/>
            <person name="Lyons E."/>
            <person name="Manning G."/>
            <person name="Maruyama T."/>
            <person name="Michael T.P."/>
            <person name="Mikami K."/>
            <person name="Miyazaki S."/>
            <person name="Morinaga S."/>
            <person name="Murata T."/>
            <person name="Mueller-Roeber B."/>
            <person name="Nelson D.R."/>
            <person name="Obara M."/>
            <person name="Oguri Y."/>
            <person name="Olmstead R.G."/>
            <person name="Onodera N."/>
            <person name="Petersen B.L."/>
            <person name="Pils B."/>
            <person name="Prigge M."/>
            <person name="Rensing S.A."/>
            <person name="Riano-Pachon D.M."/>
            <person name="Roberts A.W."/>
            <person name="Sato Y."/>
            <person name="Scheller H.V."/>
            <person name="Schulz B."/>
            <person name="Schulz C."/>
            <person name="Shakirov E.V."/>
            <person name="Shibagaki N."/>
            <person name="Shinohara N."/>
            <person name="Shippen D.E."/>
            <person name="Soerensen I."/>
            <person name="Sotooka R."/>
            <person name="Sugimoto N."/>
            <person name="Sugita M."/>
            <person name="Sumikawa N."/>
            <person name="Tanurdzic M."/>
            <person name="Theissen G."/>
            <person name="Ulvskov P."/>
            <person name="Wakazuki S."/>
            <person name="Weng J.K."/>
            <person name="Willats W.W."/>
            <person name="Wipf D."/>
            <person name="Wolf P.G."/>
            <person name="Yang L."/>
            <person name="Zimmer A.D."/>
            <person name="Zhu Q."/>
            <person name="Mitros T."/>
            <person name="Hellsten U."/>
            <person name="Loque D."/>
            <person name="Otillar R."/>
            <person name="Salamov A."/>
            <person name="Schmutz J."/>
            <person name="Shapiro H."/>
            <person name="Lindquist E."/>
            <person name="Lucas S."/>
            <person name="Rokhsar D."/>
            <person name="Grigoriev I.V."/>
        </authorList>
    </citation>
    <scope>NUCLEOTIDE SEQUENCE [LARGE SCALE GENOMIC DNA]</scope>
</reference>
<keyword evidence="3" id="KW-0747">Spliceosome</keyword>
<evidence type="ECO:0000313" key="10">
    <source>
        <dbReference type="EMBL" id="EFJ29055.1"/>
    </source>
</evidence>
<dbReference type="GO" id="GO:0003723">
    <property type="term" value="F:RNA binding"/>
    <property type="evidence" value="ECO:0000318"/>
    <property type="project" value="GO_Central"/>
</dbReference>
<dbReference type="InterPro" id="IPR000626">
    <property type="entry name" value="Ubiquitin-like_dom"/>
</dbReference>